<gene>
    <name evidence="2" type="ORF">Daus18300_003000</name>
</gene>
<protein>
    <submittedName>
        <fullName evidence="2">Uncharacterized protein</fullName>
    </submittedName>
</protein>
<evidence type="ECO:0000313" key="3">
    <source>
        <dbReference type="Proteomes" id="UP001583177"/>
    </source>
</evidence>
<evidence type="ECO:0000256" key="1">
    <source>
        <dbReference type="SAM" id="MobiDB-lite"/>
    </source>
</evidence>
<reference evidence="2 3" key="1">
    <citation type="journal article" date="2024" name="IMA Fungus">
        <title>IMA Genome - F19 : A genome assembly and annotation guide to empower mycologists, including annotated draft genome sequences of Ceratocystis pirilliformis, Diaporthe australafricana, Fusarium ophioides, Paecilomyces lecythidis, and Sporothrix stenoceras.</title>
        <authorList>
            <person name="Aylward J."/>
            <person name="Wilson A.M."/>
            <person name="Visagie C.M."/>
            <person name="Spraker J."/>
            <person name="Barnes I."/>
            <person name="Buitendag C."/>
            <person name="Ceriani C."/>
            <person name="Del Mar Angel L."/>
            <person name="du Plessis D."/>
            <person name="Fuchs T."/>
            <person name="Gasser K."/>
            <person name="Kramer D."/>
            <person name="Li W."/>
            <person name="Munsamy K."/>
            <person name="Piso A."/>
            <person name="Price J.L."/>
            <person name="Sonnekus B."/>
            <person name="Thomas C."/>
            <person name="van der Nest A."/>
            <person name="van Dijk A."/>
            <person name="van Heerden A."/>
            <person name="van Vuuren N."/>
            <person name="Yilmaz N."/>
            <person name="Duong T.A."/>
            <person name="van der Merwe N.A."/>
            <person name="Wingfield M.J."/>
            <person name="Wingfield B.D."/>
        </authorList>
    </citation>
    <scope>NUCLEOTIDE SEQUENCE [LARGE SCALE GENOMIC DNA]</scope>
    <source>
        <strain evidence="2 3">CMW 18300</strain>
    </source>
</reference>
<comment type="caution">
    <text evidence="2">The sequence shown here is derived from an EMBL/GenBank/DDBJ whole genome shotgun (WGS) entry which is preliminary data.</text>
</comment>
<dbReference type="EMBL" id="JAWRVE010000018">
    <property type="protein sequence ID" value="KAL1875809.1"/>
    <property type="molecule type" value="Genomic_DNA"/>
</dbReference>
<feature type="region of interest" description="Disordered" evidence="1">
    <location>
        <begin position="1"/>
        <end position="21"/>
    </location>
</feature>
<feature type="compositionally biased region" description="Basic and acidic residues" evidence="1">
    <location>
        <begin position="1"/>
        <end position="11"/>
    </location>
</feature>
<accession>A0ABR3XJL7</accession>
<sequence length="581" mass="65548">MTEPSRRRGMEALDGPFDPFAEQESISGQQSFAFPSSQPLRLTRTQDLARLKTPNDLPSQLLESMRNKPKPKWIVNYPTRLFHLKPQSNLRISDDLDWETTFLWQKVSSQRVQASWIQALPVPALDLPLELFPQTLLRQGATMRTRESTPRELLDFATAVLNTSGTETAAALAPAAGVPLRNIKGHALHIIKQFERLHDPEAVAMAARVRAHEQAKAEMQSFIRFRDSERKPTGMGFRTAKDMLFLDDQFLTDFLRRARQHGLQNRRMRSDVKLVCFLNSQDAAKIRTIAVSSSPFQNPPSRHYLCYSIARTFPNLERLFLASIGVFDNVPEHPWYSSRQFSRLRRLEKFAADEVDLGNGGRSFSAQFLEDPTALFDPANMSTELKKATGAHANGRGRALAGTPARTPIVAHGVKAGLLRDPASRHRDQQPAPLVGAVQRELSAAFADMLRGKQEAARASRAEALSRLEGRRTRLPRPSAPGATTRRRYRREEPRVEPRQWVWAHYQKARRRYARPDDDSSSEPESEASVAADEVVSRRPGDSPRVEPFVLAYDRGAFDRIVQDGWVGFGPGVDLSHLSRR</sequence>
<feature type="compositionally biased region" description="Basic and acidic residues" evidence="1">
    <location>
        <begin position="535"/>
        <end position="545"/>
    </location>
</feature>
<name>A0ABR3XJL7_9PEZI</name>
<organism evidence="2 3">
    <name type="scientific">Diaporthe australafricana</name>
    <dbReference type="NCBI Taxonomy" id="127596"/>
    <lineage>
        <taxon>Eukaryota</taxon>
        <taxon>Fungi</taxon>
        <taxon>Dikarya</taxon>
        <taxon>Ascomycota</taxon>
        <taxon>Pezizomycotina</taxon>
        <taxon>Sordariomycetes</taxon>
        <taxon>Sordariomycetidae</taxon>
        <taxon>Diaporthales</taxon>
        <taxon>Diaporthaceae</taxon>
        <taxon>Diaporthe</taxon>
    </lineage>
</organism>
<feature type="region of interest" description="Disordered" evidence="1">
    <location>
        <begin position="514"/>
        <end position="546"/>
    </location>
</feature>
<dbReference type="Proteomes" id="UP001583177">
    <property type="component" value="Unassembled WGS sequence"/>
</dbReference>
<feature type="region of interest" description="Disordered" evidence="1">
    <location>
        <begin position="461"/>
        <end position="494"/>
    </location>
</feature>
<evidence type="ECO:0000313" key="2">
    <source>
        <dbReference type="EMBL" id="KAL1875809.1"/>
    </source>
</evidence>
<proteinExistence type="predicted"/>
<keyword evidence="3" id="KW-1185">Reference proteome</keyword>
<feature type="compositionally biased region" description="Basic and acidic residues" evidence="1">
    <location>
        <begin position="461"/>
        <end position="472"/>
    </location>
</feature>